<keyword evidence="2" id="KW-1185">Reference proteome</keyword>
<comment type="caution">
    <text evidence="1">The sequence shown here is derived from an EMBL/GenBank/DDBJ whole genome shotgun (WGS) entry which is preliminary data.</text>
</comment>
<dbReference type="InterPro" id="IPR007396">
    <property type="entry name" value="TR_PAI2-type"/>
</dbReference>
<dbReference type="RefSeq" id="WP_113945843.1">
    <property type="nucleotide sequence ID" value="NZ_JBHEEG010000010.1"/>
</dbReference>
<dbReference type="PANTHER" id="PTHR35802">
    <property type="entry name" value="PROTEASE SYNTHASE AND SPORULATION PROTEIN PAI 2"/>
    <property type="match status" value="1"/>
</dbReference>
<evidence type="ECO:0000313" key="1">
    <source>
        <dbReference type="EMBL" id="RBO91162.1"/>
    </source>
</evidence>
<dbReference type="EMBL" id="QNRH01000009">
    <property type="protein sequence ID" value="RBO91162.1"/>
    <property type="molecule type" value="Genomic_DNA"/>
</dbReference>
<protein>
    <submittedName>
        <fullName evidence="1">PaiB family negative transcriptional regulator</fullName>
    </submittedName>
</protein>
<dbReference type="SUPFAM" id="SSF50475">
    <property type="entry name" value="FMN-binding split barrel"/>
    <property type="match status" value="1"/>
</dbReference>
<reference evidence="1 2" key="1">
    <citation type="submission" date="2018-06" db="EMBL/GenBank/DDBJ databases">
        <title>Genomic Encyclopedia of Type Strains, Phase IV (KMG-IV): sequencing the most valuable type-strain genomes for metagenomic binning, comparative biology and taxonomic classification.</title>
        <authorList>
            <person name="Goeker M."/>
        </authorList>
    </citation>
    <scope>NUCLEOTIDE SEQUENCE [LARGE SCALE GENOMIC DNA]</scope>
    <source>
        <strain evidence="1 2">DSM 25619</strain>
    </source>
</reference>
<dbReference type="OrthoDB" id="9794948at2"/>
<gene>
    <name evidence="1" type="ORF">DFR47_10922</name>
</gene>
<proteinExistence type="predicted"/>
<name>A0A366DM58_9HYPH</name>
<dbReference type="Pfam" id="PF04299">
    <property type="entry name" value="FMN_bind_2"/>
    <property type="match status" value="1"/>
</dbReference>
<dbReference type="PANTHER" id="PTHR35802:SF1">
    <property type="entry name" value="PROTEASE SYNTHASE AND SPORULATION PROTEIN PAI 2"/>
    <property type="match status" value="1"/>
</dbReference>
<evidence type="ECO:0000313" key="2">
    <source>
        <dbReference type="Proteomes" id="UP000252893"/>
    </source>
</evidence>
<dbReference type="AlphaFoldDB" id="A0A366DM58"/>
<dbReference type="Gene3D" id="2.30.110.10">
    <property type="entry name" value="Electron Transport, Fmn-binding Protein, Chain A"/>
    <property type="match status" value="1"/>
</dbReference>
<dbReference type="InterPro" id="IPR012349">
    <property type="entry name" value="Split_barrel_FMN-bd"/>
</dbReference>
<accession>A0A366DM58</accession>
<organism evidence="1 2">
    <name type="scientific">Pseudochrobactrum asaccharolyticum</name>
    <dbReference type="NCBI Taxonomy" id="354351"/>
    <lineage>
        <taxon>Bacteria</taxon>
        <taxon>Pseudomonadati</taxon>
        <taxon>Pseudomonadota</taxon>
        <taxon>Alphaproteobacteria</taxon>
        <taxon>Hyphomicrobiales</taxon>
        <taxon>Brucellaceae</taxon>
        <taxon>Pseudochrobactrum</taxon>
    </lineage>
</organism>
<dbReference type="Proteomes" id="UP000252893">
    <property type="component" value="Unassembled WGS sequence"/>
</dbReference>
<sequence>MADYFSKWTLADICDLIADYPMASIISAGVTDCADISVSEMPMLLDLDADGQPVSLLGHFPLRNPHYAVLKEQPRAVFSFHGPNDYVSPSHAGKSDWAPTWNFATVRIIADVYFDDALTDEALERVVAHMERNQQEPWNLSALGARYEKLRSGVMGFRAQIRSVSGRFKLGQDESDVVFENILNQHSNEPLREWMIRMRGRQ</sequence>